<evidence type="ECO:0000256" key="4">
    <source>
        <dbReference type="ARBA" id="ARBA00022525"/>
    </source>
</evidence>
<comment type="subcellular location">
    <subcellularLocation>
        <location evidence="2">Secreted</location>
    </subcellularLocation>
    <subcellularLocation>
        <location evidence="1">Target cell membrane</location>
    </subcellularLocation>
</comment>
<name>A0A8X6IMM1_9ARAC</name>
<evidence type="ECO:0000256" key="9">
    <source>
        <dbReference type="ARBA" id="ARBA00023028"/>
    </source>
</evidence>
<evidence type="ECO:0000256" key="12">
    <source>
        <dbReference type="PROSITE-ProRule" id="PRU00023"/>
    </source>
</evidence>
<dbReference type="PANTHER" id="PTHR24123:SF65">
    <property type="entry name" value="ANKYRIN REPEAT DOMAIN-CONTAINING PROTEIN 50"/>
    <property type="match status" value="1"/>
</dbReference>
<dbReference type="InterPro" id="IPR036770">
    <property type="entry name" value="Ankyrin_rpt-contain_sf"/>
</dbReference>
<organism evidence="14 15">
    <name type="scientific">Trichonephila inaurata madagascariensis</name>
    <dbReference type="NCBI Taxonomy" id="2747483"/>
    <lineage>
        <taxon>Eukaryota</taxon>
        <taxon>Metazoa</taxon>
        <taxon>Ecdysozoa</taxon>
        <taxon>Arthropoda</taxon>
        <taxon>Chelicerata</taxon>
        <taxon>Arachnida</taxon>
        <taxon>Araneae</taxon>
        <taxon>Araneomorphae</taxon>
        <taxon>Entelegynae</taxon>
        <taxon>Araneoidea</taxon>
        <taxon>Nephilidae</taxon>
        <taxon>Trichonephila</taxon>
        <taxon>Trichonephila inaurata</taxon>
    </lineage>
</organism>
<feature type="repeat" description="ANK" evidence="12">
    <location>
        <begin position="51"/>
        <end position="83"/>
    </location>
</feature>
<dbReference type="GO" id="GO:0005576">
    <property type="term" value="C:extracellular region"/>
    <property type="evidence" value="ECO:0007669"/>
    <property type="project" value="UniProtKB-SubCell"/>
</dbReference>
<dbReference type="PROSITE" id="PS50297">
    <property type="entry name" value="ANK_REP_REGION"/>
    <property type="match status" value="3"/>
</dbReference>
<dbReference type="GO" id="GO:0090729">
    <property type="term" value="F:toxin activity"/>
    <property type="evidence" value="ECO:0007669"/>
    <property type="project" value="UniProtKB-KW"/>
</dbReference>
<keyword evidence="4" id="KW-0964">Secreted</keyword>
<keyword evidence="11" id="KW-0472">Membrane</keyword>
<dbReference type="Proteomes" id="UP000886998">
    <property type="component" value="Unassembled WGS sequence"/>
</dbReference>
<dbReference type="InterPro" id="IPR051165">
    <property type="entry name" value="Multifunctional_ANK_Repeat"/>
</dbReference>
<dbReference type="SMART" id="SM00248">
    <property type="entry name" value="ANK"/>
    <property type="match status" value="4"/>
</dbReference>
<evidence type="ECO:0000256" key="13">
    <source>
        <dbReference type="SAM" id="MobiDB-lite"/>
    </source>
</evidence>
<feature type="compositionally biased region" description="Low complexity" evidence="13">
    <location>
        <begin position="190"/>
        <end position="202"/>
    </location>
</feature>
<reference evidence="14" key="1">
    <citation type="submission" date="2020-08" db="EMBL/GenBank/DDBJ databases">
        <title>Multicomponent nature underlies the extraordinary mechanical properties of spider dragline silk.</title>
        <authorList>
            <person name="Kono N."/>
            <person name="Nakamura H."/>
            <person name="Mori M."/>
            <person name="Yoshida Y."/>
            <person name="Ohtoshi R."/>
            <person name="Malay A.D."/>
            <person name="Moran D.A.P."/>
            <person name="Tomita M."/>
            <person name="Numata K."/>
            <person name="Arakawa K."/>
        </authorList>
    </citation>
    <scope>NUCLEOTIDE SEQUENCE</scope>
</reference>
<dbReference type="GO" id="GO:0044218">
    <property type="term" value="C:other organism cell membrane"/>
    <property type="evidence" value="ECO:0007669"/>
    <property type="project" value="UniProtKB-KW"/>
</dbReference>
<feature type="repeat" description="ANK" evidence="12">
    <location>
        <begin position="84"/>
        <end position="116"/>
    </location>
</feature>
<dbReference type="AlphaFoldDB" id="A0A8X6IMM1"/>
<keyword evidence="9" id="KW-0638">Presynaptic neurotoxin</keyword>
<evidence type="ECO:0000256" key="1">
    <source>
        <dbReference type="ARBA" id="ARBA00004175"/>
    </source>
</evidence>
<evidence type="ECO:0000256" key="11">
    <source>
        <dbReference type="ARBA" id="ARBA00023298"/>
    </source>
</evidence>
<proteinExistence type="predicted"/>
<dbReference type="GO" id="GO:0006887">
    <property type="term" value="P:exocytosis"/>
    <property type="evidence" value="ECO:0007669"/>
    <property type="project" value="UniProtKB-KW"/>
</dbReference>
<gene>
    <name evidence="14" type="primary">ANKRD50_1</name>
    <name evidence="14" type="ORF">TNIN_419041</name>
</gene>
<evidence type="ECO:0000256" key="2">
    <source>
        <dbReference type="ARBA" id="ARBA00004613"/>
    </source>
</evidence>
<dbReference type="OrthoDB" id="427518at2759"/>
<keyword evidence="3" id="KW-0268">Exocytosis</keyword>
<dbReference type="InterPro" id="IPR002110">
    <property type="entry name" value="Ankyrin_rpt"/>
</dbReference>
<feature type="repeat" description="ANK" evidence="12">
    <location>
        <begin position="18"/>
        <end position="50"/>
    </location>
</feature>
<keyword evidence="8" id="KW-0677">Repeat</keyword>
<sequence>MVQLLIYQGADLNYKDADGRSISYLLALENRIEMSEFLLAQGSDVEARDLEGRTALHVSAWQVQTDMVELLMNHGADVNAIDIDYRTALQSAAWQGHVSVVRLLLERNAIIDHVCNQGATALCVAAQGGHLEVVKVLLEYGADQTMLINLGEIQSGLLPKVDMIMLFVSLKNICQIIKIVEMRIISQSSSKSSSNLTNSTNNPALSPPQSPLSDVQGQRLSPVQITSPQEGGIGAPHSTHVPIVISSVVQKTANNSKQSHLPRRTPGSSGPIDSIHPIPRPTEPRIRRNGIVIQILTTKATQCTFICYT</sequence>
<dbReference type="PROSITE" id="PS50088">
    <property type="entry name" value="ANK_REPEAT"/>
    <property type="match status" value="4"/>
</dbReference>
<accession>A0A8X6IMM1</accession>
<evidence type="ECO:0000313" key="14">
    <source>
        <dbReference type="EMBL" id="GFS49496.1"/>
    </source>
</evidence>
<evidence type="ECO:0000256" key="6">
    <source>
        <dbReference type="ARBA" id="ARBA00022656"/>
    </source>
</evidence>
<keyword evidence="15" id="KW-1185">Reference proteome</keyword>
<evidence type="ECO:0000256" key="3">
    <source>
        <dbReference type="ARBA" id="ARBA00022483"/>
    </source>
</evidence>
<dbReference type="Gene3D" id="1.25.40.20">
    <property type="entry name" value="Ankyrin repeat-containing domain"/>
    <property type="match status" value="1"/>
</dbReference>
<evidence type="ECO:0000256" key="7">
    <source>
        <dbReference type="ARBA" id="ARBA00022699"/>
    </source>
</evidence>
<dbReference type="Pfam" id="PF12796">
    <property type="entry name" value="Ank_2"/>
    <property type="match status" value="2"/>
</dbReference>
<evidence type="ECO:0000313" key="15">
    <source>
        <dbReference type="Proteomes" id="UP000886998"/>
    </source>
</evidence>
<dbReference type="EMBL" id="BMAV01026330">
    <property type="protein sequence ID" value="GFS49496.1"/>
    <property type="molecule type" value="Genomic_DNA"/>
</dbReference>
<feature type="region of interest" description="Disordered" evidence="13">
    <location>
        <begin position="254"/>
        <end position="283"/>
    </location>
</feature>
<comment type="caution">
    <text evidence="14">The sequence shown here is derived from an EMBL/GenBank/DDBJ whole genome shotgun (WGS) entry which is preliminary data.</text>
</comment>
<keyword evidence="6" id="KW-0800">Toxin</keyword>
<evidence type="ECO:0000256" key="5">
    <source>
        <dbReference type="ARBA" id="ARBA00022537"/>
    </source>
</evidence>
<feature type="region of interest" description="Disordered" evidence="13">
    <location>
        <begin position="190"/>
        <end position="219"/>
    </location>
</feature>
<evidence type="ECO:0000256" key="10">
    <source>
        <dbReference type="ARBA" id="ARBA00023043"/>
    </source>
</evidence>
<keyword evidence="5" id="KW-1052">Target cell membrane</keyword>
<dbReference type="SUPFAM" id="SSF48403">
    <property type="entry name" value="Ankyrin repeat"/>
    <property type="match status" value="1"/>
</dbReference>
<dbReference type="PANTHER" id="PTHR24123">
    <property type="entry name" value="ANKYRIN REPEAT-CONTAINING"/>
    <property type="match status" value="1"/>
</dbReference>
<keyword evidence="11" id="KW-1053">Target membrane</keyword>
<dbReference type="GO" id="GO:0044231">
    <property type="term" value="C:host cell presynaptic membrane"/>
    <property type="evidence" value="ECO:0007669"/>
    <property type="project" value="UniProtKB-KW"/>
</dbReference>
<evidence type="ECO:0000256" key="8">
    <source>
        <dbReference type="ARBA" id="ARBA00022737"/>
    </source>
</evidence>
<keyword evidence="10 12" id="KW-0040">ANK repeat</keyword>
<keyword evidence="7" id="KW-0528">Neurotoxin</keyword>
<feature type="repeat" description="ANK" evidence="12">
    <location>
        <begin position="117"/>
        <end position="143"/>
    </location>
</feature>
<protein>
    <submittedName>
        <fullName evidence="14">Ankyrin repeat domain-containing protein 50</fullName>
    </submittedName>
</protein>